<name>A0A6C0I761_9ZZZZ</name>
<sequence>MTNVIYISKITSTNADWIFLECDNVIYRFLSATSYGVTTILYTVGIDVGLIESVDIFDGLFCLYI</sequence>
<dbReference type="AlphaFoldDB" id="A0A6C0I761"/>
<accession>A0A6C0I761</accession>
<dbReference type="EMBL" id="MN740110">
    <property type="protein sequence ID" value="QHT88186.1"/>
    <property type="molecule type" value="Genomic_DNA"/>
</dbReference>
<reference evidence="1" key="1">
    <citation type="journal article" date="2020" name="Nature">
        <title>Giant virus diversity and host interactions through global metagenomics.</title>
        <authorList>
            <person name="Schulz F."/>
            <person name="Roux S."/>
            <person name="Paez-Espino D."/>
            <person name="Jungbluth S."/>
            <person name="Walsh D.A."/>
            <person name="Denef V.J."/>
            <person name="McMahon K.D."/>
            <person name="Konstantinidis K.T."/>
            <person name="Eloe-Fadrosh E.A."/>
            <person name="Kyrpides N.C."/>
            <person name="Woyke T."/>
        </authorList>
    </citation>
    <scope>NUCLEOTIDE SEQUENCE</scope>
    <source>
        <strain evidence="1">GVMAG-M-3300023184-24</strain>
    </source>
</reference>
<proteinExistence type="predicted"/>
<protein>
    <submittedName>
        <fullName evidence="1">Uncharacterized protein</fullName>
    </submittedName>
</protein>
<evidence type="ECO:0000313" key="1">
    <source>
        <dbReference type="EMBL" id="QHT88186.1"/>
    </source>
</evidence>
<organism evidence="1">
    <name type="scientific">viral metagenome</name>
    <dbReference type="NCBI Taxonomy" id="1070528"/>
    <lineage>
        <taxon>unclassified sequences</taxon>
        <taxon>metagenomes</taxon>
        <taxon>organismal metagenomes</taxon>
    </lineage>
</organism>